<reference evidence="2" key="1">
    <citation type="journal article" date="2022" name="Mol. Ecol. Resour.">
        <title>The genomes of chicory, endive, great burdock and yacon provide insights into Asteraceae palaeo-polyploidization history and plant inulin production.</title>
        <authorList>
            <person name="Fan W."/>
            <person name="Wang S."/>
            <person name="Wang H."/>
            <person name="Wang A."/>
            <person name="Jiang F."/>
            <person name="Liu H."/>
            <person name="Zhao H."/>
            <person name="Xu D."/>
            <person name="Zhang Y."/>
        </authorList>
    </citation>
    <scope>NUCLEOTIDE SEQUENCE [LARGE SCALE GENOMIC DNA]</scope>
    <source>
        <strain evidence="2">cv. Yunnan</strain>
    </source>
</reference>
<evidence type="ECO:0000313" key="2">
    <source>
        <dbReference type="Proteomes" id="UP001056120"/>
    </source>
</evidence>
<sequence>MPDIFHNFPKLSYFSAHSNNLSGMMPPSLSNSRTISTLNLRNNSLDGSVDLNWSMMVNLTSLDLGSNNFSGTVPANLAFCPKLKALNLARNRFIGQIPESFKNFESLSYLSLSNCSLNNLSSSLKILQHIPSLTVLVLTMNFHSEQLPSDDNLQFKSLNALVIANCRLTGSIPLWLNGLTRLQLLDL</sequence>
<name>A0ACB8ZA35_9ASTR</name>
<evidence type="ECO:0000313" key="1">
    <source>
        <dbReference type="EMBL" id="KAI3694203.1"/>
    </source>
</evidence>
<accession>A0ACB8ZA35</accession>
<keyword evidence="2" id="KW-1185">Reference proteome</keyword>
<dbReference type="Proteomes" id="UP001056120">
    <property type="component" value="Linkage Group LG26"/>
</dbReference>
<gene>
    <name evidence="1" type="ORF">L1987_77165</name>
</gene>
<protein>
    <submittedName>
        <fullName evidence="1">Uncharacterized protein</fullName>
    </submittedName>
</protein>
<reference evidence="1 2" key="2">
    <citation type="journal article" date="2022" name="Mol. Ecol. Resour.">
        <title>The genomes of chicory, endive, great burdock and yacon provide insights into Asteraceae paleo-polyploidization history and plant inulin production.</title>
        <authorList>
            <person name="Fan W."/>
            <person name="Wang S."/>
            <person name="Wang H."/>
            <person name="Wang A."/>
            <person name="Jiang F."/>
            <person name="Liu H."/>
            <person name="Zhao H."/>
            <person name="Xu D."/>
            <person name="Zhang Y."/>
        </authorList>
    </citation>
    <scope>NUCLEOTIDE SEQUENCE [LARGE SCALE GENOMIC DNA]</scope>
    <source>
        <strain evidence="2">cv. Yunnan</strain>
        <tissue evidence="1">Leaves</tissue>
    </source>
</reference>
<proteinExistence type="predicted"/>
<comment type="caution">
    <text evidence="1">The sequence shown here is derived from an EMBL/GenBank/DDBJ whole genome shotgun (WGS) entry which is preliminary data.</text>
</comment>
<dbReference type="EMBL" id="CM042043">
    <property type="protein sequence ID" value="KAI3694203.1"/>
    <property type="molecule type" value="Genomic_DNA"/>
</dbReference>
<organism evidence="1 2">
    <name type="scientific">Smallanthus sonchifolius</name>
    <dbReference type="NCBI Taxonomy" id="185202"/>
    <lineage>
        <taxon>Eukaryota</taxon>
        <taxon>Viridiplantae</taxon>
        <taxon>Streptophyta</taxon>
        <taxon>Embryophyta</taxon>
        <taxon>Tracheophyta</taxon>
        <taxon>Spermatophyta</taxon>
        <taxon>Magnoliopsida</taxon>
        <taxon>eudicotyledons</taxon>
        <taxon>Gunneridae</taxon>
        <taxon>Pentapetalae</taxon>
        <taxon>asterids</taxon>
        <taxon>campanulids</taxon>
        <taxon>Asterales</taxon>
        <taxon>Asteraceae</taxon>
        <taxon>Asteroideae</taxon>
        <taxon>Heliantheae alliance</taxon>
        <taxon>Millerieae</taxon>
        <taxon>Smallanthus</taxon>
    </lineage>
</organism>